<dbReference type="Gene3D" id="2.60.120.10">
    <property type="entry name" value="Jelly Rolls"/>
    <property type="match status" value="1"/>
</dbReference>
<dbReference type="SUPFAM" id="SSF51197">
    <property type="entry name" value="Clavaminate synthase-like"/>
    <property type="match status" value="1"/>
</dbReference>
<dbReference type="EMBL" id="JAWDID010000052">
    <property type="protein sequence ID" value="MDU0342912.1"/>
    <property type="molecule type" value="Genomic_DNA"/>
</dbReference>
<evidence type="ECO:0000313" key="2">
    <source>
        <dbReference type="EMBL" id="MDU0342912.1"/>
    </source>
</evidence>
<gene>
    <name evidence="2" type="ORF">RKE40_23700</name>
</gene>
<evidence type="ECO:0000259" key="1">
    <source>
        <dbReference type="Pfam" id="PF09313"/>
    </source>
</evidence>
<protein>
    <submittedName>
        <fullName evidence="2">DUF1971 domain-containing protein</fullName>
    </submittedName>
</protein>
<dbReference type="RefSeq" id="WP_316020665.1">
    <property type="nucleotide sequence ID" value="NZ_JAWDID010000052.1"/>
</dbReference>
<organism evidence="2 3">
    <name type="scientific">Bosea rubneri</name>
    <dbReference type="NCBI Taxonomy" id="3075434"/>
    <lineage>
        <taxon>Bacteria</taxon>
        <taxon>Pseudomonadati</taxon>
        <taxon>Pseudomonadota</taxon>
        <taxon>Alphaproteobacteria</taxon>
        <taxon>Hyphomicrobiales</taxon>
        <taxon>Boseaceae</taxon>
        <taxon>Bosea</taxon>
    </lineage>
</organism>
<dbReference type="Pfam" id="PF09313">
    <property type="entry name" value="TehB-like"/>
    <property type="match status" value="1"/>
</dbReference>
<dbReference type="InterPro" id="IPR015392">
    <property type="entry name" value="TehB/YeaR-like_dom"/>
</dbReference>
<keyword evidence="3" id="KW-1185">Reference proteome</keyword>
<dbReference type="Proteomes" id="UP001254257">
    <property type="component" value="Unassembled WGS sequence"/>
</dbReference>
<sequence length="94" mass="10668">MTDRIWPDDLIAYKRTPLFTEATVPAGLLRAHETKAGVWARLHVLEGALRFRDLVGGEERLLSPGIHPLVFPASPHEVEPDGIVRFFVEFLRRP</sequence>
<accession>A0ABU3SET4</accession>
<proteinExistence type="predicted"/>
<reference evidence="2 3" key="1">
    <citation type="submission" date="2023-09" db="EMBL/GenBank/DDBJ databases">
        <title>Whole genome shotgun sequencing (WGS) of Bosea sp. ZW T0_25, isolated from stored onions (Allium cepa).</title>
        <authorList>
            <person name="Stoll D.A."/>
            <person name="Huch M."/>
        </authorList>
    </citation>
    <scope>NUCLEOTIDE SEQUENCE [LARGE SCALE GENOMIC DNA]</scope>
    <source>
        <strain evidence="2 3">ZW T0_25</strain>
    </source>
</reference>
<feature type="domain" description="TehB/YeaR-like" evidence="1">
    <location>
        <begin position="14"/>
        <end position="88"/>
    </location>
</feature>
<comment type="caution">
    <text evidence="2">The sequence shown here is derived from an EMBL/GenBank/DDBJ whole genome shotgun (WGS) entry which is preliminary data.</text>
</comment>
<evidence type="ECO:0000313" key="3">
    <source>
        <dbReference type="Proteomes" id="UP001254257"/>
    </source>
</evidence>
<name>A0ABU3SET4_9HYPH</name>
<dbReference type="InterPro" id="IPR014710">
    <property type="entry name" value="RmlC-like_jellyroll"/>
</dbReference>